<feature type="domain" description="Phage tail sheath protein-like beta-sandwich" evidence="3">
    <location>
        <begin position="99"/>
        <end position="187"/>
    </location>
</feature>
<dbReference type="InterPro" id="IPR054564">
    <property type="entry name" value="Gp18_domIII_N"/>
</dbReference>
<protein>
    <submittedName>
        <fullName evidence="6">Phage tail sheath family protein</fullName>
    </submittedName>
</protein>
<organism evidence="6 7">
    <name type="scientific">Tissierella simiarum</name>
    <dbReference type="NCBI Taxonomy" id="2841534"/>
    <lineage>
        <taxon>Bacteria</taxon>
        <taxon>Bacillati</taxon>
        <taxon>Bacillota</taxon>
        <taxon>Tissierellia</taxon>
        <taxon>Tissierellales</taxon>
        <taxon>Tissierellaceae</taxon>
        <taxon>Tissierella</taxon>
    </lineage>
</organism>
<dbReference type="Pfam" id="PF17482">
    <property type="entry name" value="Phage_sheath_1C"/>
    <property type="match status" value="1"/>
</dbReference>
<dbReference type="InterPro" id="IPR035089">
    <property type="entry name" value="Phage_sheath_subtilisin"/>
</dbReference>
<evidence type="ECO:0000259" key="5">
    <source>
        <dbReference type="Pfam" id="PF22671"/>
    </source>
</evidence>
<dbReference type="Proteomes" id="UP000749471">
    <property type="component" value="Unassembled WGS sequence"/>
</dbReference>
<evidence type="ECO:0000259" key="4">
    <source>
        <dbReference type="Pfam" id="PF17482"/>
    </source>
</evidence>
<evidence type="ECO:0000313" key="7">
    <source>
        <dbReference type="Proteomes" id="UP000749471"/>
    </source>
</evidence>
<comment type="caution">
    <text evidence="6">The sequence shown here is derived from an EMBL/GenBank/DDBJ whole genome shotgun (WGS) entry which is preliminary data.</text>
</comment>
<accession>A0ABS6E1D2</accession>
<dbReference type="Pfam" id="PF04984">
    <property type="entry name" value="Phage_sheath_1"/>
    <property type="match status" value="1"/>
</dbReference>
<gene>
    <name evidence="6" type="ORF">KQI42_00085</name>
</gene>
<evidence type="ECO:0000259" key="2">
    <source>
        <dbReference type="Pfam" id="PF04984"/>
    </source>
</evidence>
<sequence>MSLGGGTFTIQNKVLPGAYVNFASKARALGGLGARGTAALPLELNWGDEANIITIEAAEFQKEALNILGYSYTSEELKPVRELFNHAKSLKLFRINGEGGKKATATIGGLTVTAKYIGTRGNDIKVVTQVNINDETKFDVITYIDSIKVDSQTVGSIAELKSNNFVIFSGTGELEATAGINLTGGENGKATGESYSRFLEKIEAEDFSVLGYAGDDETTKALFTSFTKRLRDEEGYKIVTVLYNYSKADFEGVISIKNNVELVPWVVGAVAGTAINESLTNKVYDGEYEINTKYKKSEFIKAIENGEFAFYQDGDTVRVLKDINTFTSYTPNKNEDFSSNRVIKVLDQIANDTARIFSNHFLGKVNNDDTGRALFKTELVNYHEQLQSIRAIEDFTHEDITVTIGENKREIIVNEVVKPTDAMEKLYMTVEVQ</sequence>
<dbReference type="Pfam" id="PF22671">
    <property type="entry name" value="Gp18_domIII_N"/>
    <property type="match status" value="1"/>
</dbReference>
<dbReference type="InterPro" id="IPR020287">
    <property type="entry name" value="Tail_sheath_C"/>
</dbReference>
<dbReference type="EMBL" id="JAHLPM010000001">
    <property type="protein sequence ID" value="MBU5436386.1"/>
    <property type="molecule type" value="Genomic_DNA"/>
</dbReference>
<reference evidence="6 7" key="1">
    <citation type="submission" date="2021-06" db="EMBL/GenBank/DDBJ databases">
        <authorList>
            <person name="Sun Q."/>
            <person name="Li D."/>
        </authorList>
    </citation>
    <scope>NUCLEOTIDE SEQUENCE [LARGE SCALE GENOMIC DNA]</scope>
    <source>
        <strain evidence="6 7">MSJ-40</strain>
    </source>
</reference>
<evidence type="ECO:0000256" key="1">
    <source>
        <dbReference type="ARBA" id="ARBA00008005"/>
    </source>
</evidence>
<dbReference type="Pfam" id="PF17481">
    <property type="entry name" value="Phage_sheath_domII"/>
    <property type="match status" value="1"/>
</dbReference>
<proteinExistence type="inferred from homology"/>
<comment type="similarity">
    <text evidence="1">Belongs to the myoviridae tail sheath protein family.</text>
</comment>
<feature type="domain" description="Tail sheath protein C-terminal" evidence="4">
    <location>
        <begin position="333"/>
        <end position="432"/>
    </location>
</feature>
<dbReference type="RefSeq" id="WP_216515556.1">
    <property type="nucleotide sequence ID" value="NZ_JAHLPM010000001.1"/>
</dbReference>
<feature type="domain" description="Tail sheath protein subtilisin-like" evidence="2">
    <location>
        <begin position="188"/>
        <end position="325"/>
    </location>
</feature>
<evidence type="ECO:0000313" key="6">
    <source>
        <dbReference type="EMBL" id="MBU5436386.1"/>
    </source>
</evidence>
<feature type="domain" description="Tail sheath protein Gp18-like" evidence="5">
    <location>
        <begin position="35"/>
        <end position="95"/>
    </location>
</feature>
<evidence type="ECO:0000259" key="3">
    <source>
        <dbReference type="Pfam" id="PF17481"/>
    </source>
</evidence>
<keyword evidence="7" id="KW-1185">Reference proteome</keyword>
<name>A0ABS6E1D2_9FIRM</name>
<dbReference type="InterPro" id="IPR035326">
    <property type="entry name" value="Beta_sandwich_Seath"/>
</dbReference>